<evidence type="ECO:0000256" key="3">
    <source>
        <dbReference type="ARBA" id="ARBA00008142"/>
    </source>
</evidence>
<dbReference type="OrthoDB" id="9801161at2"/>
<organism evidence="20 21">
    <name type="scientific">Photobacterium chitinilyticum</name>
    <dbReference type="NCBI Taxonomy" id="2485123"/>
    <lineage>
        <taxon>Bacteria</taxon>
        <taxon>Pseudomonadati</taxon>
        <taxon>Pseudomonadota</taxon>
        <taxon>Gammaproteobacteria</taxon>
        <taxon>Vibrionales</taxon>
        <taxon>Vibrionaceae</taxon>
        <taxon>Photobacterium</taxon>
    </lineage>
</organism>
<dbReference type="AlphaFoldDB" id="A0A3S3R6R7"/>
<keyword evidence="6 15" id="KW-0963">Cytoplasm</keyword>
<dbReference type="Pfam" id="PF00334">
    <property type="entry name" value="NDK"/>
    <property type="match status" value="1"/>
</dbReference>
<comment type="catalytic activity">
    <reaction evidence="15 18">
        <text>a 2'-deoxyribonucleoside 5'-diphosphate + ATP = a 2'-deoxyribonucleoside 5'-triphosphate + ADP</text>
        <dbReference type="Rhea" id="RHEA:44640"/>
        <dbReference type="ChEBI" id="CHEBI:30616"/>
        <dbReference type="ChEBI" id="CHEBI:61560"/>
        <dbReference type="ChEBI" id="CHEBI:73316"/>
        <dbReference type="ChEBI" id="CHEBI:456216"/>
        <dbReference type="EC" id="2.7.4.6"/>
    </reaction>
</comment>
<dbReference type="InterPro" id="IPR001564">
    <property type="entry name" value="Nucleoside_diP_kinase"/>
</dbReference>
<keyword evidence="12 15" id="KW-0067">ATP-binding</keyword>
<evidence type="ECO:0000256" key="1">
    <source>
        <dbReference type="ARBA" id="ARBA00001946"/>
    </source>
</evidence>
<dbReference type="FunFam" id="3.30.70.141:FF:000001">
    <property type="entry name" value="Nucleoside diphosphate kinase"/>
    <property type="match status" value="1"/>
</dbReference>
<evidence type="ECO:0000256" key="13">
    <source>
        <dbReference type="ARBA" id="ARBA00022842"/>
    </source>
</evidence>
<evidence type="ECO:0000256" key="9">
    <source>
        <dbReference type="ARBA" id="ARBA00022723"/>
    </source>
</evidence>
<proteinExistence type="inferred from homology"/>
<comment type="cofactor">
    <cofactor evidence="1 15">
        <name>Mg(2+)</name>
        <dbReference type="ChEBI" id="CHEBI:18420"/>
    </cofactor>
</comment>
<comment type="catalytic activity">
    <reaction evidence="15">
        <text>a ribonucleoside 5'-diphosphate + ATP = a ribonucleoside 5'-triphosphate + ADP</text>
        <dbReference type="Rhea" id="RHEA:18113"/>
        <dbReference type="ChEBI" id="CHEBI:30616"/>
        <dbReference type="ChEBI" id="CHEBI:57930"/>
        <dbReference type="ChEBI" id="CHEBI:61557"/>
        <dbReference type="ChEBI" id="CHEBI:456216"/>
        <dbReference type="EC" id="2.7.4.6"/>
    </reaction>
</comment>
<evidence type="ECO:0000256" key="14">
    <source>
        <dbReference type="ARBA" id="ARBA00023080"/>
    </source>
</evidence>
<comment type="function">
    <text evidence="15">Major role in the synthesis of nucleoside triphosphates other than ATP. The ATP gamma phosphate is transferred to the NDP beta phosphate via a ping-pong mechanism, using a phosphorylated active-site intermediate.</text>
</comment>
<keyword evidence="13 15" id="KW-0460">Magnesium</keyword>
<reference evidence="20 21" key="1">
    <citation type="submission" date="2018-11" db="EMBL/GenBank/DDBJ databases">
        <title>Photobacterium sp. BEI247 sp. nov., a marine bacterium isolated from Yongle Blue Hole in the South China Sea.</title>
        <authorList>
            <person name="Wang X."/>
        </authorList>
    </citation>
    <scope>NUCLEOTIDE SEQUENCE [LARGE SCALE GENOMIC DNA]</scope>
    <source>
        <strain evidence="21">BEI247</strain>
    </source>
</reference>
<feature type="binding site" evidence="15 16">
    <location>
        <position position="104"/>
    </location>
    <ligand>
        <name>ATP</name>
        <dbReference type="ChEBI" id="CHEBI:30616"/>
    </ligand>
</feature>
<dbReference type="GO" id="GO:0005524">
    <property type="term" value="F:ATP binding"/>
    <property type="evidence" value="ECO:0007669"/>
    <property type="project" value="UniProtKB-UniRule"/>
</dbReference>
<dbReference type="GO" id="GO:0006228">
    <property type="term" value="P:UTP biosynthetic process"/>
    <property type="evidence" value="ECO:0007669"/>
    <property type="project" value="UniProtKB-UniRule"/>
</dbReference>
<dbReference type="EC" id="2.7.4.6" evidence="4 15"/>
<evidence type="ECO:0000256" key="4">
    <source>
        <dbReference type="ARBA" id="ARBA00012966"/>
    </source>
</evidence>
<dbReference type="GO" id="GO:0005737">
    <property type="term" value="C:cytoplasm"/>
    <property type="evidence" value="ECO:0007669"/>
    <property type="project" value="UniProtKB-SubCell"/>
</dbReference>
<evidence type="ECO:0000313" key="21">
    <source>
        <dbReference type="Proteomes" id="UP000287563"/>
    </source>
</evidence>
<feature type="domain" description="Nucleoside diphosphate kinase-like" evidence="19">
    <location>
        <begin position="3"/>
        <end position="140"/>
    </location>
</feature>
<dbReference type="CDD" id="cd04413">
    <property type="entry name" value="NDPk_I"/>
    <property type="match status" value="1"/>
</dbReference>
<evidence type="ECO:0000256" key="6">
    <source>
        <dbReference type="ARBA" id="ARBA00022490"/>
    </source>
</evidence>
<evidence type="ECO:0000256" key="12">
    <source>
        <dbReference type="ARBA" id="ARBA00022840"/>
    </source>
</evidence>
<protein>
    <recommendedName>
        <fullName evidence="5 15">Nucleoside diphosphate kinase</fullName>
        <shortName evidence="15">NDK</shortName>
        <shortName evidence="15">NDP kinase</shortName>
        <ecNumber evidence="4 15">2.7.4.6</ecNumber>
    </recommendedName>
    <alternativeName>
        <fullName evidence="15">Nucleoside-2-P kinase</fullName>
    </alternativeName>
</protein>
<comment type="similarity">
    <text evidence="3 15 16 17">Belongs to the NDK family.</text>
</comment>
<comment type="subunit">
    <text evidence="15">Homotetramer.</text>
</comment>
<evidence type="ECO:0000256" key="2">
    <source>
        <dbReference type="ARBA" id="ARBA00004496"/>
    </source>
</evidence>
<dbReference type="GO" id="GO:0006241">
    <property type="term" value="P:CTP biosynthetic process"/>
    <property type="evidence" value="ECO:0007669"/>
    <property type="project" value="UniProtKB-UniRule"/>
</dbReference>
<keyword evidence="10 15" id="KW-0547">Nucleotide-binding</keyword>
<keyword evidence="11 15" id="KW-0418">Kinase</keyword>
<feature type="binding site" evidence="15 16">
    <location>
        <position position="59"/>
    </location>
    <ligand>
        <name>ATP</name>
        <dbReference type="ChEBI" id="CHEBI:30616"/>
    </ligand>
</feature>
<comment type="caution">
    <text evidence="20">The sequence shown here is derived from an EMBL/GenBank/DDBJ whole genome shotgun (WGS) entry which is preliminary data.</text>
</comment>
<dbReference type="GO" id="GO:0004550">
    <property type="term" value="F:nucleoside diphosphate kinase activity"/>
    <property type="evidence" value="ECO:0007669"/>
    <property type="project" value="UniProtKB-UniRule"/>
</dbReference>
<dbReference type="InterPro" id="IPR036850">
    <property type="entry name" value="NDK-like_dom_sf"/>
</dbReference>
<dbReference type="InterPro" id="IPR034907">
    <property type="entry name" value="NDK-like_dom"/>
</dbReference>
<dbReference type="GO" id="GO:0046872">
    <property type="term" value="F:metal ion binding"/>
    <property type="evidence" value="ECO:0007669"/>
    <property type="project" value="UniProtKB-KW"/>
</dbReference>
<feature type="active site" description="Pros-phosphohistidine intermediate" evidence="15 16">
    <location>
        <position position="117"/>
    </location>
</feature>
<evidence type="ECO:0000256" key="11">
    <source>
        <dbReference type="ARBA" id="ARBA00022777"/>
    </source>
</evidence>
<name>A0A3S3R6R7_9GAMM</name>
<feature type="binding site" evidence="15 16">
    <location>
        <position position="11"/>
    </location>
    <ligand>
        <name>ATP</name>
        <dbReference type="ChEBI" id="CHEBI:30616"/>
    </ligand>
</feature>
<feature type="binding site" evidence="15 16">
    <location>
        <position position="114"/>
    </location>
    <ligand>
        <name>ATP</name>
        <dbReference type="ChEBI" id="CHEBI:30616"/>
    </ligand>
</feature>
<evidence type="ECO:0000256" key="7">
    <source>
        <dbReference type="ARBA" id="ARBA00022553"/>
    </source>
</evidence>
<evidence type="ECO:0000259" key="19">
    <source>
        <dbReference type="SMART" id="SM00562"/>
    </source>
</evidence>
<dbReference type="RefSeq" id="WP_128785763.1">
    <property type="nucleotide sequence ID" value="NZ_JAKJSG010000031.1"/>
</dbReference>
<dbReference type="PANTHER" id="PTHR11349">
    <property type="entry name" value="NUCLEOSIDE DIPHOSPHATE KINASE"/>
    <property type="match status" value="1"/>
</dbReference>
<dbReference type="Gene3D" id="3.30.70.141">
    <property type="entry name" value="Nucleoside diphosphate kinase-like domain"/>
    <property type="match status" value="1"/>
</dbReference>
<comment type="subcellular location">
    <subcellularLocation>
        <location evidence="2 15">Cytoplasm</location>
    </subcellularLocation>
</comment>
<dbReference type="EMBL" id="RJLM01000012">
    <property type="protein sequence ID" value="RWX53664.1"/>
    <property type="molecule type" value="Genomic_DNA"/>
</dbReference>
<dbReference type="NCBIfam" id="NF001908">
    <property type="entry name" value="PRK00668.1"/>
    <property type="match status" value="1"/>
</dbReference>
<keyword evidence="8 15" id="KW-0808">Transferase</keyword>
<keyword evidence="9 15" id="KW-0479">Metal-binding</keyword>
<evidence type="ECO:0000256" key="10">
    <source>
        <dbReference type="ARBA" id="ARBA00022741"/>
    </source>
</evidence>
<evidence type="ECO:0000256" key="15">
    <source>
        <dbReference type="HAMAP-Rule" id="MF_00451"/>
    </source>
</evidence>
<dbReference type="SMART" id="SM00562">
    <property type="entry name" value="NDK"/>
    <property type="match status" value="1"/>
</dbReference>
<keyword evidence="14 15" id="KW-0546">Nucleotide metabolism</keyword>
<dbReference type="PROSITE" id="PS51374">
    <property type="entry name" value="NDPK_LIKE"/>
    <property type="match status" value="1"/>
</dbReference>
<dbReference type="Proteomes" id="UP000287563">
    <property type="component" value="Unassembled WGS sequence"/>
</dbReference>
<feature type="binding site" evidence="15 16">
    <location>
        <position position="93"/>
    </location>
    <ligand>
        <name>ATP</name>
        <dbReference type="ChEBI" id="CHEBI:30616"/>
    </ligand>
</feature>
<keyword evidence="7 15" id="KW-0597">Phosphoprotein</keyword>
<dbReference type="PROSITE" id="PS00469">
    <property type="entry name" value="NDPK"/>
    <property type="match status" value="1"/>
</dbReference>
<dbReference type="InterPro" id="IPR023005">
    <property type="entry name" value="Nucleoside_diP_kinase_AS"/>
</dbReference>
<dbReference type="PRINTS" id="PR01243">
    <property type="entry name" value="NUCDPKINASE"/>
</dbReference>
<keyword evidence="21" id="KW-1185">Reference proteome</keyword>
<evidence type="ECO:0000256" key="18">
    <source>
        <dbReference type="RuleBase" id="RU004013"/>
    </source>
</evidence>
<accession>A0A3S3R6R7</accession>
<dbReference type="GO" id="GO:0006183">
    <property type="term" value="P:GTP biosynthetic process"/>
    <property type="evidence" value="ECO:0007669"/>
    <property type="project" value="UniProtKB-UniRule"/>
</dbReference>
<dbReference type="SUPFAM" id="SSF54919">
    <property type="entry name" value="Nucleoside diphosphate kinase, NDK"/>
    <property type="match status" value="1"/>
</dbReference>
<sequence length="142" mass="15799">MTIERTFSIVKPDAVKRNLVGAIYQRFENAGLKIVAAKMLHLNAEKAQGFYAEHENKPFFDDLVSFMTSGPVLVQVLEGEDAIVRYRELMGKTNPEEAACGTIRADFALSMRHNSVHGSDSPESAAREIAYFFADDEICPRG</sequence>
<evidence type="ECO:0000256" key="5">
    <source>
        <dbReference type="ARBA" id="ARBA00017632"/>
    </source>
</evidence>
<feature type="binding site" evidence="15 16">
    <location>
        <position position="87"/>
    </location>
    <ligand>
        <name>ATP</name>
        <dbReference type="ChEBI" id="CHEBI:30616"/>
    </ligand>
</feature>
<evidence type="ECO:0000256" key="16">
    <source>
        <dbReference type="PROSITE-ProRule" id="PRU00706"/>
    </source>
</evidence>
<evidence type="ECO:0000256" key="8">
    <source>
        <dbReference type="ARBA" id="ARBA00022679"/>
    </source>
</evidence>
<evidence type="ECO:0000256" key="17">
    <source>
        <dbReference type="RuleBase" id="RU004011"/>
    </source>
</evidence>
<dbReference type="HAMAP" id="MF_00451">
    <property type="entry name" value="NDP_kinase"/>
    <property type="match status" value="1"/>
</dbReference>
<evidence type="ECO:0000313" key="20">
    <source>
        <dbReference type="EMBL" id="RWX53664.1"/>
    </source>
</evidence>
<gene>
    <name evidence="15" type="primary">ndk</name>
    <name evidence="20" type="ORF">EDI28_20720</name>
</gene>